<feature type="transmembrane region" description="Helical" evidence="8">
    <location>
        <begin position="145"/>
        <end position="161"/>
    </location>
</feature>
<keyword evidence="11" id="KW-1185">Reference proteome</keyword>
<name>A0A422QI68_9BURK</name>
<feature type="transmembrane region" description="Helical" evidence="8">
    <location>
        <begin position="122"/>
        <end position="139"/>
    </location>
</feature>
<evidence type="ECO:0000256" key="8">
    <source>
        <dbReference type="SAM" id="Phobius"/>
    </source>
</evidence>
<accession>A0A422QI68</accession>
<comment type="similarity">
    <text evidence="2">Belongs to the EamA transporter family.</text>
</comment>
<keyword evidence="3" id="KW-0813">Transport</keyword>
<dbReference type="Proteomes" id="UP000283254">
    <property type="component" value="Unassembled WGS sequence"/>
</dbReference>
<evidence type="ECO:0000256" key="4">
    <source>
        <dbReference type="ARBA" id="ARBA00022475"/>
    </source>
</evidence>
<comment type="caution">
    <text evidence="10">The sequence shown here is derived from an EMBL/GenBank/DDBJ whole genome shotgun (WGS) entry which is preliminary data.</text>
</comment>
<dbReference type="InterPro" id="IPR004626">
    <property type="entry name" value="RarD"/>
</dbReference>
<dbReference type="SUPFAM" id="SSF103481">
    <property type="entry name" value="Multidrug resistance efflux transporter EmrE"/>
    <property type="match status" value="2"/>
</dbReference>
<dbReference type="OrthoDB" id="369870at2"/>
<feature type="transmembrane region" description="Helical" evidence="8">
    <location>
        <begin position="232"/>
        <end position="253"/>
    </location>
</feature>
<comment type="subcellular location">
    <subcellularLocation>
        <location evidence="1">Cell membrane</location>
        <topology evidence="1">Multi-pass membrane protein</topology>
    </subcellularLocation>
</comment>
<feature type="transmembrane region" description="Helical" evidence="8">
    <location>
        <begin position="34"/>
        <end position="52"/>
    </location>
</feature>
<feature type="domain" description="EamA" evidence="9">
    <location>
        <begin position="147"/>
        <end position="278"/>
    </location>
</feature>
<organism evidence="10 11">
    <name type="scientific">Massilia aurea</name>
    <dbReference type="NCBI Taxonomy" id="373040"/>
    <lineage>
        <taxon>Bacteria</taxon>
        <taxon>Pseudomonadati</taxon>
        <taxon>Pseudomonadota</taxon>
        <taxon>Betaproteobacteria</taxon>
        <taxon>Burkholderiales</taxon>
        <taxon>Oxalobacteraceae</taxon>
        <taxon>Telluria group</taxon>
        <taxon>Massilia</taxon>
    </lineage>
</organism>
<evidence type="ECO:0000256" key="6">
    <source>
        <dbReference type="ARBA" id="ARBA00022989"/>
    </source>
</evidence>
<dbReference type="NCBIfam" id="TIGR00688">
    <property type="entry name" value="rarD"/>
    <property type="match status" value="1"/>
</dbReference>
<gene>
    <name evidence="10" type="ORF">NM04_16750</name>
</gene>
<keyword evidence="6 8" id="KW-1133">Transmembrane helix</keyword>
<protein>
    <submittedName>
        <fullName evidence="10">Transporter</fullName>
    </submittedName>
</protein>
<keyword evidence="5 8" id="KW-0812">Transmembrane</keyword>
<feature type="transmembrane region" description="Helical" evidence="8">
    <location>
        <begin position="5"/>
        <end position="22"/>
    </location>
</feature>
<feature type="transmembrane region" description="Helical" evidence="8">
    <location>
        <begin position="205"/>
        <end position="225"/>
    </location>
</feature>
<dbReference type="InterPro" id="IPR037185">
    <property type="entry name" value="EmrE-like"/>
</dbReference>
<dbReference type="RefSeq" id="WP_123070625.1">
    <property type="nucleotide sequence ID" value="NZ_JSAB01000178.1"/>
</dbReference>
<reference evidence="10" key="1">
    <citation type="submission" date="2014-10" db="EMBL/GenBank/DDBJ databases">
        <title>Massilia sp. genome.</title>
        <authorList>
            <person name="Xu B."/>
            <person name="Dai L."/>
            <person name="Huang Z."/>
        </authorList>
    </citation>
    <scope>NUCLEOTIDE SEQUENCE [LARGE SCALE GENOMIC DNA]</scope>
    <source>
        <strain evidence="10">CFS-1</strain>
    </source>
</reference>
<dbReference type="PANTHER" id="PTHR22911">
    <property type="entry name" value="ACYL-MALONYL CONDENSING ENZYME-RELATED"/>
    <property type="match status" value="1"/>
</dbReference>
<evidence type="ECO:0000313" key="10">
    <source>
        <dbReference type="EMBL" id="RNF29666.1"/>
    </source>
</evidence>
<dbReference type="AlphaFoldDB" id="A0A422QI68"/>
<evidence type="ECO:0000256" key="7">
    <source>
        <dbReference type="ARBA" id="ARBA00023136"/>
    </source>
</evidence>
<evidence type="ECO:0000313" key="11">
    <source>
        <dbReference type="Proteomes" id="UP000283254"/>
    </source>
</evidence>
<evidence type="ECO:0000259" key="9">
    <source>
        <dbReference type="Pfam" id="PF00892"/>
    </source>
</evidence>
<proteinExistence type="inferred from homology"/>
<feature type="domain" description="EamA" evidence="9">
    <location>
        <begin position="3"/>
        <end position="138"/>
    </location>
</feature>
<feature type="transmembrane region" description="Helical" evidence="8">
    <location>
        <begin position="265"/>
        <end position="284"/>
    </location>
</feature>
<dbReference type="GO" id="GO:0005886">
    <property type="term" value="C:plasma membrane"/>
    <property type="evidence" value="ECO:0007669"/>
    <property type="project" value="UniProtKB-SubCell"/>
</dbReference>
<sequence length="293" mass="32707">MRSGIIYAALAFLCWGLFPIYFHALDGVPPLQILAHRMLWSLGFLLIVLVLRRQWKWLNVVRQPRVFFSFVLSAVLLSANWLVYIWSVTNHHVIEASLGYFINPLVNIMLGYLILKERLRTVQWVAIAIAALGVAWLTWQAGTVPWIALFLAFSFGSYGLLRKTAALGALEGLSFETIVLFPLAAAYVIWLTVQGQNVFINTDSDTIRVLLVMAGPLTAIPLLLFASGARKIPLSILGLLQYLSPTLQFLLGVWLFKEAFTADRLVGFVLIWSALILFAGEGLLRRPPAPAKT</sequence>
<feature type="transmembrane region" description="Helical" evidence="8">
    <location>
        <begin position="173"/>
        <end position="193"/>
    </location>
</feature>
<dbReference type="Pfam" id="PF00892">
    <property type="entry name" value="EamA"/>
    <property type="match status" value="2"/>
</dbReference>
<dbReference type="InterPro" id="IPR000620">
    <property type="entry name" value="EamA_dom"/>
</dbReference>
<evidence type="ECO:0000256" key="5">
    <source>
        <dbReference type="ARBA" id="ARBA00022692"/>
    </source>
</evidence>
<evidence type="ECO:0000256" key="1">
    <source>
        <dbReference type="ARBA" id="ARBA00004651"/>
    </source>
</evidence>
<evidence type="ECO:0000256" key="3">
    <source>
        <dbReference type="ARBA" id="ARBA00022448"/>
    </source>
</evidence>
<feature type="transmembrane region" description="Helical" evidence="8">
    <location>
        <begin position="64"/>
        <end position="86"/>
    </location>
</feature>
<dbReference type="PANTHER" id="PTHR22911:SF137">
    <property type="entry name" value="SOLUTE CARRIER FAMILY 35 MEMBER G2-RELATED"/>
    <property type="match status" value="1"/>
</dbReference>
<evidence type="ECO:0000256" key="2">
    <source>
        <dbReference type="ARBA" id="ARBA00007362"/>
    </source>
</evidence>
<feature type="transmembrane region" description="Helical" evidence="8">
    <location>
        <begin position="98"/>
        <end position="115"/>
    </location>
</feature>
<dbReference type="EMBL" id="JSAB01000178">
    <property type="protein sequence ID" value="RNF29666.1"/>
    <property type="molecule type" value="Genomic_DNA"/>
</dbReference>
<keyword evidence="4" id="KW-1003">Cell membrane</keyword>
<keyword evidence="7 8" id="KW-0472">Membrane</keyword>